<dbReference type="InterPro" id="IPR036390">
    <property type="entry name" value="WH_DNA-bd_sf"/>
</dbReference>
<dbReference type="InterPro" id="IPR036388">
    <property type="entry name" value="WH-like_DNA-bd_sf"/>
</dbReference>
<name>A0ABN3K3B1_9ACTN</name>
<reference evidence="5 6" key="1">
    <citation type="journal article" date="2019" name="Int. J. Syst. Evol. Microbiol.">
        <title>The Global Catalogue of Microorganisms (GCM) 10K type strain sequencing project: providing services to taxonomists for standard genome sequencing and annotation.</title>
        <authorList>
            <consortium name="The Broad Institute Genomics Platform"/>
            <consortium name="The Broad Institute Genome Sequencing Center for Infectious Disease"/>
            <person name="Wu L."/>
            <person name="Ma J."/>
        </authorList>
    </citation>
    <scope>NUCLEOTIDE SEQUENCE [LARGE SCALE GENOMIC DNA]</scope>
    <source>
        <strain evidence="5 6">JCM 3325</strain>
    </source>
</reference>
<comment type="caution">
    <text evidence="5">The sequence shown here is derived from an EMBL/GenBank/DDBJ whole genome shotgun (WGS) entry which is preliminary data.</text>
</comment>
<evidence type="ECO:0000256" key="4">
    <source>
        <dbReference type="ARBA" id="ARBA00023163"/>
    </source>
</evidence>
<evidence type="ECO:0008006" key="7">
    <source>
        <dbReference type="Google" id="ProtNLM"/>
    </source>
</evidence>
<evidence type="ECO:0000256" key="1">
    <source>
        <dbReference type="ARBA" id="ARBA00011046"/>
    </source>
</evidence>
<protein>
    <recommendedName>
        <fullName evidence="7">BlaI/MecI/CopY family transcriptional regulator</fullName>
    </recommendedName>
</protein>
<keyword evidence="6" id="KW-1185">Reference proteome</keyword>
<gene>
    <name evidence="5" type="ORF">GCM10010191_73110</name>
</gene>
<keyword evidence="2" id="KW-0805">Transcription regulation</keyword>
<dbReference type="InterPro" id="IPR005650">
    <property type="entry name" value="BlaI_family"/>
</dbReference>
<sequence>MGTLPKVHDLEAAVMELMWSYDHAVGVRELADDLRRNRAVAPALVAKLVNRLRRSGWLRRELVDGTYLYEPTATRREYADRLMREALASGRNAASAFVIRIPSARAVPGPIRCVPG</sequence>
<dbReference type="Gene3D" id="1.10.10.10">
    <property type="entry name" value="Winged helix-like DNA-binding domain superfamily/Winged helix DNA-binding domain"/>
    <property type="match status" value="1"/>
</dbReference>
<evidence type="ECO:0000256" key="3">
    <source>
        <dbReference type="ARBA" id="ARBA00023125"/>
    </source>
</evidence>
<accession>A0ABN3K3B1</accession>
<evidence type="ECO:0000256" key="2">
    <source>
        <dbReference type="ARBA" id="ARBA00023015"/>
    </source>
</evidence>
<organism evidence="5 6">
    <name type="scientific">Actinomadura vinacea</name>
    <dbReference type="NCBI Taxonomy" id="115336"/>
    <lineage>
        <taxon>Bacteria</taxon>
        <taxon>Bacillati</taxon>
        <taxon>Actinomycetota</taxon>
        <taxon>Actinomycetes</taxon>
        <taxon>Streptosporangiales</taxon>
        <taxon>Thermomonosporaceae</taxon>
        <taxon>Actinomadura</taxon>
    </lineage>
</organism>
<dbReference type="EMBL" id="BAAARW010000030">
    <property type="protein sequence ID" value="GAA2445581.1"/>
    <property type="molecule type" value="Genomic_DNA"/>
</dbReference>
<comment type="similarity">
    <text evidence="1">Belongs to the BlaI transcriptional regulatory family.</text>
</comment>
<proteinExistence type="inferred from homology"/>
<evidence type="ECO:0000313" key="5">
    <source>
        <dbReference type="EMBL" id="GAA2445581.1"/>
    </source>
</evidence>
<dbReference type="Proteomes" id="UP001501231">
    <property type="component" value="Unassembled WGS sequence"/>
</dbReference>
<evidence type="ECO:0000313" key="6">
    <source>
        <dbReference type="Proteomes" id="UP001501231"/>
    </source>
</evidence>
<keyword evidence="3" id="KW-0238">DNA-binding</keyword>
<keyword evidence="4" id="KW-0804">Transcription</keyword>
<dbReference type="Pfam" id="PF03965">
    <property type="entry name" value="Penicillinase_R"/>
    <property type="match status" value="1"/>
</dbReference>
<dbReference type="SUPFAM" id="SSF46785">
    <property type="entry name" value="Winged helix' DNA-binding domain"/>
    <property type="match status" value="1"/>
</dbReference>